<accession>A0AAD7W0K2</accession>
<dbReference type="EMBL" id="JAINUG010000452">
    <property type="protein sequence ID" value="KAJ8371432.1"/>
    <property type="molecule type" value="Genomic_DNA"/>
</dbReference>
<evidence type="ECO:0000256" key="1">
    <source>
        <dbReference type="SAM" id="MobiDB-lite"/>
    </source>
</evidence>
<dbReference type="AlphaFoldDB" id="A0AAD7W0K2"/>
<feature type="region of interest" description="Disordered" evidence="1">
    <location>
        <begin position="49"/>
        <end position="94"/>
    </location>
</feature>
<sequence>MCLRSDTQKRLYSNQSSVTRPPYSFFAPITSVKGRRSLPLLRSAGWLRSRGARRGQSGADSAGLEEKPLRRANEAEGQHSRYRLSLPEIQSSAL</sequence>
<feature type="compositionally biased region" description="Basic and acidic residues" evidence="1">
    <location>
        <begin position="64"/>
        <end position="79"/>
    </location>
</feature>
<proteinExistence type="predicted"/>
<dbReference type="Proteomes" id="UP001221898">
    <property type="component" value="Unassembled WGS sequence"/>
</dbReference>
<feature type="compositionally biased region" description="Polar residues" evidence="1">
    <location>
        <begin position="10"/>
        <end position="19"/>
    </location>
</feature>
<keyword evidence="3" id="KW-1185">Reference proteome</keyword>
<gene>
    <name evidence="2" type="ORF">AAFF_G00310650</name>
</gene>
<organism evidence="2 3">
    <name type="scientific">Aldrovandia affinis</name>
    <dbReference type="NCBI Taxonomy" id="143900"/>
    <lineage>
        <taxon>Eukaryota</taxon>
        <taxon>Metazoa</taxon>
        <taxon>Chordata</taxon>
        <taxon>Craniata</taxon>
        <taxon>Vertebrata</taxon>
        <taxon>Euteleostomi</taxon>
        <taxon>Actinopterygii</taxon>
        <taxon>Neopterygii</taxon>
        <taxon>Teleostei</taxon>
        <taxon>Notacanthiformes</taxon>
        <taxon>Halosauridae</taxon>
        <taxon>Aldrovandia</taxon>
    </lineage>
</organism>
<name>A0AAD7W0K2_9TELE</name>
<protein>
    <submittedName>
        <fullName evidence="2">Uncharacterized protein</fullName>
    </submittedName>
</protein>
<evidence type="ECO:0000313" key="2">
    <source>
        <dbReference type="EMBL" id="KAJ8371432.1"/>
    </source>
</evidence>
<feature type="region of interest" description="Disordered" evidence="1">
    <location>
        <begin position="1"/>
        <end position="20"/>
    </location>
</feature>
<evidence type="ECO:0000313" key="3">
    <source>
        <dbReference type="Proteomes" id="UP001221898"/>
    </source>
</evidence>
<comment type="caution">
    <text evidence="2">The sequence shown here is derived from an EMBL/GenBank/DDBJ whole genome shotgun (WGS) entry which is preliminary data.</text>
</comment>
<reference evidence="2" key="1">
    <citation type="journal article" date="2023" name="Science">
        <title>Genome structures resolve the early diversification of teleost fishes.</title>
        <authorList>
            <person name="Parey E."/>
            <person name="Louis A."/>
            <person name="Montfort J."/>
            <person name="Bouchez O."/>
            <person name="Roques C."/>
            <person name="Iampietro C."/>
            <person name="Lluch J."/>
            <person name="Castinel A."/>
            <person name="Donnadieu C."/>
            <person name="Desvignes T."/>
            <person name="Floi Bucao C."/>
            <person name="Jouanno E."/>
            <person name="Wen M."/>
            <person name="Mejri S."/>
            <person name="Dirks R."/>
            <person name="Jansen H."/>
            <person name="Henkel C."/>
            <person name="Chen W.J."/>
            <person name="Zahm M."/>
            <person name="Cabau C."/>
            <person name="Klopp C."/>
            <person name="Thompson A.W."/>
            <person name="Robinson-Rechavi M."/>
            <person name="Braasch I."/>
            <person name="Lecointre G."/>
            <person name="Bobe J."/>
            <person name="Postlethwait J.H."/>
            <person name="Berthelot C."/>
            <person name="Roest Crollius H."/>
            <person name="Guiguen Y."/>
        </authorList>
    </citation>
    <scope>NUCLEOTIDE SEQUENCE</scope>
    <source>
        <strain evidence="2">NC1722</strain>
    </source>
</reference>